<sequence length="262" mass="26938">MTSIRQVAAQIRAAMKDAQDAEGAAAQAEQGLTTAVGALGAVVEGTQRTEPTDAVAALTHAVGKLVDVRRRIAASVEALNGYLVQIGAGTGDAGGPPTVPAPSIGAPTPPAWEPVGSSARVPTYVQQAAKGLPRRFGKGKTTGIAFTRNGGQFLPGMIRSGRDGDPVRLAGLSPFYRNPPYGQLTSVNHHVEGLVAGHMRSSSAPAEVVLVLNNDPCTGPFGCDVLLPEVTPSGSKIHIYVADDNGNVTHYGSYEGNGKGLR</sequence>
<dbReference type="AlphaFoldDB" id="A0A8J3J7G9"/>
<proteinExistence type="predicted"/>
<comment type="caution">
    <text evidence="1">The sequence shown here is derived from an EMBL/GenBank/DDBJ whole genome shotgun (WGS) entry which is preliminary data.</text>
</comment>
<reference evidence="1" key="1">
    <citation type="submission" date="2021-01" db="EMBL/GenBank/DDBJ databases">
        <title>Whole genome shotgun sequence of Actinocatenispora rupis NBRC 107355.</title>
        <authorList>
            <person name="Komaki H."/>
            <person name="Tamura T."/>
        </authorList>
    </citation>
    <scope>NUCLEOTIDE SEQUENCE</scope>
    <source>
        <strain evidence="1">NBRC 107355</strain>
    </source>
</reference>
<dbReference type="RefSeq" id="WP_203657485.1">
    <property type="nucleotide sequence ID" value="NZ_BAAAZM010000006.1"/>
</dbReference>
<evidence type="ECO:0000313" key="1">
    <source>
        <dbReference type="EMBL" id="GID11499.1"/>
    </source>
</evidence>
<keyword evidence="2" id="KW-1185">Reference proteome</keyword>
<accession>A0A8J3J7G9</accession>
<evidence type="ECO:0008006" key="3">
    <source>
        <dbReference type="Google" id="ProtNLM"/>
    </source>
</evidence>
<dbReference type="InterPro" id="IPR032724">
    <property type="entry name" value="SCP1.201-like"/>
</dbReference>
<dbReference type="EMBL" id="BOMB01000012">
    <property type="protein sequence ID" value="GID11499.1"/>
    <property type="molecule type" value="Genomic_DNA"/>
</dbReference>
<dbReference type="Proteomes" id="UP000612808">
    <property type="component" value="Unassembled WGS sequence"/>
</dbReference>
<protein>
    <recommendedName>
        <fullName evidence="3">Nucleic acid/nucleotide deaminase of polymorphic system toxin</fullName>
    </recommendedName>
</protein>
<gene>
    <name evidence="1" type="ORF">Aru02nite_23880</name>
</gene>
<dbReference type="Pfam" id="PF14428">
    <property type="entry name" value="DddA-like"/>
    <property type="match status" value="1"/>
</dbReference>
<name>A0A8J3J7G9_9ACTN</name>
<evidence type="ECO:0000313" key="2">
    <source>
        <dbReference type="Proteomes" id="UP000612808"/>
    </source>
</evidence>
<organism evidence="1 2">
    <name type="scientific">Actinocatenispora rupis</name>
    <dbReference type="NCBI Taxonomy" id="519421"/>
    <lineage>
        <taxon>Bacteria</taxon>
        <taxon>Bacillati</taxon>
        <taxon>Actinomycetota</taxon>
        <taxon>Actinomycetes</taxon>
        <taxon>Micromonosporales</taxon>
        <taxon>Micromonosporaceae</taxon>
        <taxon>Actinocatenispora</taxon>
    </lineage>
</organism>